<protein>
    <submittedName>
        <fullName evidence="6">Carotenoid oxygenase family protein</fullName>
    </submittedName>
</protein>
<organism evidence="6 7">
    <name type="scientific">Microbulbifer spongiae</name>
    <dbReference type="NCBI Taxonomy" id="2944933"/>
    <lineage>
        <taxon>Bacteria</taxon>
        <taxon>Pseudomonadati</taxon>
        <taxon>Pseudomonadota</taxon>
        <taxon>Gammaproteobacteria</taxon>
        <taxon>Cellvibrionales</taxon>
        <taxon>Microbulbiferaceae</taxon>
        <taxon>Microbulbifer</taxon>
    </lineage>
</organism>
<dbReference type="PANTHER" id="PTHR10543">
    <property type="entry name" value="BETA-CAROTENE DIOXYGENASE"/>
    <property type="match status" value="1"/>
</dbReference>
<keyword evidence="5" id="KW-0408">Iron</keyword>
<sequence>MPIQSPENAPFPTTTKCLGAFSQLEDAPQWIYEIDNPYLHGVYAPTNNIDTHATNLEIEGEIPSDMYGAYLRNGPNPRQKPSSSYHPFDGDGLVQGLYFKDGQATYRSSQIQTAALLREQREHQAIWPGVMGTFDFTLPDFPIKDTSNTDIIWHNGRLITLWYNAGIPYTLDPITLENLGPLESPSQLTRKMSAHSRVDWQTGEMFFFDFGDTPPYMTYGVLGADGKLKHECPIDLPAPRLPHEITFTSNHAILHDHPLFHDTHVLRHHGRRIIRFHRDMPTRFGLIPRLGSQVTWFECEPCYVLHTSNAWEEGDWVIIDGCRSTNPIPNADPEEGALSHMLAYMRLEANNYRWRLNLCTGEVREGPIDDLNSEFNKSNQLFHGVKTRYAYHQKIPLRHEGGHTLRFTGLIKYDNETGTRQEWDYGPGVFGSETPFVPKKGADRSSAEDDGYLTTFVTDTRSWRSSCLIFDARDITSGPLATVRLPHRIPYGFHGWWARGEDIYR</sequence>
<evidence type="ECO:0000256" key="1">
    <source>
        <dbReference type="ARBA" id="ARBA00001954"/>
    </source>
</evidence>
<evidence type="ECO:0000256" key="3">
    <source>
        <dbReference type="ARBA" id="ARBA00022723"/>
    </source>
</evidence>
<comment type="cofactor">
    <cofactor evidence="1">
        <name>Fe(2+)</name>
        <dbReference type="ChEBI" id="CHEBI:29033"/>
    </cofactor>
</comment>
<evidence type="ECO:0000256" key="5">
    <source>
        <dbReference type="ARBA" id="ARBA00023004"/>
    </source>
</evidence>
<reference evidence="6 7" key="1">
    <citation type="submission" date="2022-05" db="EMBL/GenBank/DDBJ databases">
        <title>Microbulbifer sp. nov., isolated from sponge.</title>
        <authorList>
            <person name="Gao L."/>
        </authorList>
    </citation>
    <scope>NUCLEOTIDE SEQUENCE [LARGE SCALE GENOMIC DNA]</scope>
    <source>
        <strain evidence="6 7">MI-G</strain>
    </source>
</reference>
<dbReference type="Pfam" id="PF03055">
    <property type="entry name" value="RPE65"/>
    <property type="match status" value="1"/>
</dbReference>
<evidence type="ECO:0000313" key="7">
    <source>
        <dbReference type="Proteomes" id="UP001321520"/>
    </source>
</evidence>
<evidence type="ECO:0000256" key="2">
    <source>
        <dbReference type="ARBA" id="ARBA00006787"/>
    </source>
</evidence>
<evidence type="ECO:0000313" key="6">
    <source>
        <dbReference type="EMBL" id="WKD51523.1"/>
    </source>
</evidence>
<dbReference type="EMBL" id="CP098023">
    <property type="protein sequence ID" value="WKD51523.1"/>
    <property type="molecule type" value="Genomic_DNA"/>
</dbReference>
<keyword evidence="4" id="KW-0560">Oxidoreductase</keyword>
<gene>
    <name evidence="6" type="ORF">M8T91_08920</name>
</gene>
<dbReference type="PANTHER" id="PTHR10543:SF89">
    <property type="entry name" value="CAROTENOID 9,10(9',10')-CLEAVAGE DIOXYGENASE 1"/>
    <property type="match status" value="1"/>
</dbReference>
<name>A0ABY9EES2_9GAMM</name>
<evidence type="ECO:0000256" key="4">
    <source>
        <dbReference type="ARBA" id="ARBA00023002"/>
    </source>
</evidence>
<dbReference type="InterPro" id="IPR004294">
    <property type="entry name" value="Carotenoid_Oase"/>
</dbReference>
<accession>A0ABY9EES2</accession>
<dbReference type="RefSeq" id="WP_301418874.1">
    <property type="nucleotide sequence ID" value="NZ_CP098023.1"/>
</dbReference>
<comment type="similarity">
    <text evidence="2">Belongs to the carotenoid oxygenase family.</text>
</comment>
<keyword evidence="7" id="KW-1185">Reference proteome</keyword>
<dbReference type="Proteomes" id="UP001321520">
    <property type="component" value="Chromosome"/>
</dbReference>
<keyword evidence="3" id="KW-0479">Metal-binding</keyword>
<proteinExistence type="inferred from homology"/>